<evidence type="ECO:0000256" key="1">
    <source>
        <dbReference type="ARBA" id="ARBA00022448"/>
    </source>
</evidence>
<dbReference type="RefSeq" id="WP_135657145.1">
    <property type="nucleotide sequence ID" value="NZ_JAJUFJ010000001.1"/>
</dbReference>
<dbReference type="PANTHER" id="PTHR38682:SF1">
    <property type="entry name" value="V-TYPE ATP SYNTHASE SUBUNIT C"/>
    <property type="match status" value="1"/>
</dbReference>
<dbReference type="AlphaFoldDB" id="A0A4Z0YK00"/>
<organism evidence="3 4">
    <name type="scientific">Caproiciproducens galactitolivorans</name>
    <dbReference type="NCBI Taxonomy" id="642589"/>
    <lineage>
        <taxon>Bacteria</taxon>
        <taxon>Bacillati</taxon>
        <taxon>Bacillota</taxon>
        <taxon>Clostridia</taxon>
        <taxon>Eubacteriales</taxon>
        <taxon>Acutalibacteraceae</taxon>
        <taxon>Caproiciproducens</taxon>
    </lineage>
</organism>
<dbReference type="SUPFAM" id="SSF103486">
    <property type="entry name" value="V-type ATP synthase subunit C"/>
    <property type="match status" value="1"/>
</dbReference>
<dbReference type="InterPro" id="IPR044911">
    <property type="entry name" value="V-type_ATPase_csu/dsu_dom_3"/>
</dbReference>
<evidence type="ECO:0000313" key="3">
    <source>
        <dbReference type="EMBL" id="TGJ77986.1"/>
    </source>
</evidence>
<keyword evidence="4" id="KW-1185">Reference proteome</keyword>
<dbReference type="EMBL" id="SRMQ01000001">
    <property type="protein sequence ID" value="TGJ77986.1"/>
    <property type="molecule type" value="Genomic_DNA"/>
</dbReference>
<name>A0A4Z0YK00_9FIRM</name>
<dbReference type="GO" id="GO:0046961">
    <property type="term" value="F:proton-transporting ATPase activity, rotational mechanism"/>
    <property type="evidence" value="ECO:0007669"/>
    <property type="project" value="InterPro"/>
</dbReference>
<keyword evidence="2" id="KW-0406">Ion transport</keyword>
<reference evidence="3 4" key="1">
    <citation type="submission" date="2019-04" db="EMBL/GenBank/DDBJ databases">
        <authorList>
            <person name="Poehlein A."/>
            <person name="Bengelsdorf F.R."/>
            <person name="Duerre P."/>
            <person name="Daniel R."/>
        </authorList>
    </citation>
    <scope>NUCLEOTIDE SEQUENCE [LARGE SCALE GENOMIC DNA]</scope>
    <source>
        <strain evidence="3 4">BS-1</strain>
    </source>
</reference>
<dbReference type="InterPro" id="IPR050873">
    <property type="entry name" value="V-ATPase_V0D/AC39_subunit"/>
</dbReference>
<gene>
    <name evidence="3" type="primary">atpC</name>
    <name evidence="3" type="ORF">CAGA_03960</name>
</gene>
<protein>
    <submittedName>
        <fullName evidence="3">V-type ATP synthase subunit C</fullName>
    </submittedName>
</protein>
<comment type="caution">
    <text evidence="3">The sequence shown here is derived from an EMBL/GenBank/DDBJ whole genome shotgun (WGS) entry which is preliminary data.</text>
</comment>
<accession>A0A4Z0YK00</accession>
<dbReference type="Pfam" id="PF01992">
    <property type="entry name" value="vATP-synt_AC39"/>
    <property type="match status" value="1"/>
</dbReference>
<keyword evidence="1" id="KW-0813">Transport</keyword>
<sequence>MISTLSSNVILAKARAMYGRRLTMENYKDLLACRNVSEVASYLKTRTVYKKALVSIDENSVHRGQLEAKLKQKLLEDYSSLCRYEITVGEHFARYLIEQSEIEQILHSLLMLQTDTPGDFNLPMYITRHTQLDLAALSQIENFDDLLNALDKTPYRKLLEGFRPVAGTPLNYTGIENVLYTYLYKQVFDIINKHTHFETRKQLYEIFTTYIDLTNYARIVRLKVSYNASPDFIRSSLLPFGNVDRKFYSDMLAANSLEEITEIMEKTSIGKRFLKVKHSYVDEIPKFAKYSISRHNIRYSTHPSVVLMSYTFLMQIELMDIITIIEGIRYKLPPDEIIKLLIIYNYKERGD</sequence>
<dbReference type="Proteomes" id="UP000297714">
    <property type="component" value="Unassembled WGS sequence"/>
</dbReference>
<dbReference type="OrthoDB" id="9816136at2"/>
<proteinExistence type="predicted"/>
<dbReference type="PANTHER" id="PTHR38682">
    <property type="entry name" value="V-TYPE ATP SYNTHASE SUBUNIT C"/>
    <property type="match status" value="1"/>
</dbReference>
<dbReference type="InterPro" id="IPR002843">
    <property type="entry name" value="ATPase_V0-cplx_csu/dsu"/>
</dbReference>
<evidence type="ECO:0000256" key="2">
    <source>
        <dbReference type="ARBA" id="ARBA00023065"/>
    </source>
</evidence>
<dbReference type="Gene3D" id="1.10.132.50">
    <property type="entry name" value="ATP synthase (C/AC39) subunit, domain 3"/>
    <property type="match status" value="3"/>
</dbReference>
<dbReference type="InterPro" id="IPR036079">
    <property type="entry name" value="ATPase_csu/dsu_sf"/>
</dbReference>
<evidence type="ECO:0000313" key="4">
    <source>
        <dbReference type="Proteomes" id="UP000297714"/>
    </source>
</evidence>